<feature type="transmembrane region" description="Helical" evidence="1">
    <location>
        <begin position="457"/>
        <end position="486"/>
    </location>
</feature>
<dbReference type="Gene3D" id="2.60.40.680">
    <property type="match status" value="1"/>
</dbReference>
<comment type="caution">
    <text evidence="3">The sequence shown here is derived from an EMBL/GenBank/DDBJ whole genome shotgun (WGS) entry which is preliminary data.</text>
</comment>
<feature type="transmembrane region" description="Helical" evidence="1">
    <location>
        <begin position="596"/>
        <end position="614"/>
    </location>
</feature>
<proteinExistence type="predicted"/>
<evidence type="ECO:0000313" key="3">
    <source>
        <dbReference type="EMBL" id="KXK26615.1"/>
    </source>
</evidence>
<evidence type="ECO:0000256" key="1">
    <source>
        <dbReference type="SAM" id="Phobius"/>
    </source>
</evidence>
<dbReference type="CDD" id="cd08547">
    <property type="entry name" value="Type_II_cohesin"/>
    <property type="match status" value="1"/>
</dbReference>
<keyword evidence="2" id="KW-0732">Signal</keyword>
<gene>
    <name evidence="3" type="ORF">TR69_WS6001000622</name>
</gene>
<dbReference type="SUPFAM" id="SSF49464">
    <property type="entry name" value="Carboxypeptidase regulatory domain-like"/>
    <property type="match status" value="1"/>
</dbReference>
<dbReference type="Gene3D" id="2.60.40.10">
    <property type="entry name" value="Immunoglobulins"/>
    <property type="match status" value="1"/>
</dbReference>
<name>A0A136LY95_9BACT</name>
<dbReference type="STRING" id="1617426.TR69_WS6001000622"/>
<keyword evidence="1" id="KW-0472">Membrane</keyword>
<keyword evidence="1" id="KW-1133">Transmembrane helix</keyword>
<dbReference type="Proteomes" id="UP000070457">
    <property type="component" value="Unassembled WGS sequence"/>
</dbReference>
<dbReference type="InterPro" id="IPR013783">
    <property type="entry name" value="Ig-like_fold"/>
</dbReference>
<accession>A0A136LY95</accession>
<evidence type="ECO:0000256" key="2">
    <source>
        <dbReference type="SAM" id="SignalP"/>
    </source>
</evidence>
<dbReference type="EMBL" id="JYNZ01000003">
    <property type="protein sequence ID" value="KXK26615.1"/>
    <property type="molecule type" value="Genomic_DNA"/>
</dbReference>
<protein>
    <submittedName>
        <fullName evidence="3">Uncharacterized protein</fullName>
    </submittedName>
</protein>
<feature type="signal peptide" evidence="2">
    <location>
        <begin position="1"/>
        <end position="27"/>
    </location>
</feature>
<reference evidence="3 4" key="1">
    <citation type="submission" date="2015-02" db="EMBL/GenBank/DDBJ databases">
        <title>Improved understanding of the partial-nitritation anammox process through 23 genomes representing the majority of the microbial community.</title>
        <authorList>
            <person name="Speth D.R."/>
            <person name="In T Zandt M."/>
            <person name="Guerrero Cruz S."/>
            <person name="Jetten M.S."/>
            <person name="Dutilh B.E."/>
        </authorList>
    </citation>
    <scope>NUCLEOTIDE SEQUENCE [LARGE SCALE GENOMIC DNA]</scope>
    <source>
        <strain evidence="3">OLB20</strain>
    </source>
</reference>
<feature type="chain" id="PRO_5007475315" evidence="2">
    <location>
        <begin position="28"/>
        <end position="641"/>
    </location>
</feature>
<organism evidence="3 4">
    <name type="scientific">candidate division WS6 bacterium OLB20</name>
    <dbReference type="NCBI Taxonomy" id="1617426"/>
    <lineage>
        <taxon>Bacteria</taxon>
        <taxon>Candidatus Dojkabacteria</taxon>
    </lineage>
</organism>
<keyword evidence="1" id="KW-0812">Transmembrane</keyword>
<dbReference type="InterPro" id="IPR008969">
    <property type="entry name" value="CarboxyPept-like_regulatory"/>
</dbReference>
<dbReference type="AlphaFoldDB" id="A0A136LY95"/>
<evidence type="ECO:0000313" key="4">
    <source>
        <dbReference type="Proteomes" id="UP000070457"/>
    </source>
</evidence>
<sequence>MRLPGKIFTSVIVIAAVFLFAPVAAKAASFYFSPANSAFIQGCTSEVVVMIDTAGSNSNAADIEISYNPAQVSIIDTDPGLAGIQVGTGNAYQAYVYNSASGGIIRVAAGSFLGDLNGTATFLRIPFQSVGATAATTFTINFTGAGDTLDSNIAETSTSDDLLTSVTNGSYTFSAGSCIADTTAPNITFPYPGNGATGVPASANLTVNITDGASGVDIDTVVVTFNGVPYTNGDPGFSFSGTPGSYTITIDPIGGVPQGVASTVSVQADDLAGNSASRIITFNVPSSPQPTPVPTDKVPPVIDPQDPTDGAQIEIDTDISIILTDDNSGIDLGSIILILNGTEYRFNSPQVDYSGDPMSYTLILTPQDMLPDDQYSYLTIFVKDKSGNAAIKTITFGPDFSELPDTSCECTVTPTPTGGVTTTPVPTQVVYNDELTRQYEQLNMALPGSLRGSGLPAIGALLLAIVSGMAMLSLLFVPNLLIFLFARGHKNPWGVIYHEGTAEPVAGASVMLKKGDGEAALGESTTDYYGRYEFDQPAGDYMLEIRKNGYGDKDLMIKHEINSQIDYVNLVPDTTGPLLMLWAVVKKVVRFMQKENLAIAIVGLSLALVSHMFAATLLSTLLVGYYTLWASVSSIMRFAKA</sequence>